<accession>A0A158NBB6</accession>
<sequence length="197" mass="23353">MDNDFVQNFGEFVDRYAVSNEVEVMNDLKNELRQIEREINYCKPMLQSYCNEYENIETEICDVRQLQRKARFVLDNVRLEEEDLCERFKNIHLNYEACIEKSGYKDPNETIRIKINELTTQKKNLLEELVQLRKKADDNTKKLIRVNAMIAEQEKKNVINIQKLKEISENAISISPDIKKEIDIVLKNQEINESDGY</sequence>
<proteinExistence type="predicted"/>
<organism evidence="2 3">
    <name type="scientific">Atta cephalotes</name>
    <name type="common">Leafcutter ant</name>
    <dbReference type="NCBI Taxonomy" id="12957"/>
    <lineage>
        <taxon>Eukaryota</taxon>
        <taxon>Metazoa</taxon>
        <taxon>Ecdysozoa</taxon>
        <taxon>Arthropoda</taxon>
        <taxon>Hexapoda</taxon>
        <taxon>Insecta</taxon>
        <taxon>Pterygota</taxon>
        <taxon>Neoptera</taxon>
        <taxon>Endopterygota</taxon>
        <taxon>Hymenoptera</taxon>
        <taxon>Apocrita</taxon>
        <taxon>Aculeata</taxon>
        <taxon>Formicoidea</taxon>
        <taxon>Formicidae</taxon>
        <taxon>Myrmicinae</taxon>
        <taxon>Atta</taxon>
    </lineage>
</organism>
<dbReference type="InParanoid" id="A0A158NBB6"/>
<name>A0A158NBB6_ATTCE</name>
<evidence type="ECO:0000313" key="2">
    <source>
        <dbReference type="EnsemblMetazoa" id="XP_012054824.1"/>
    </source>
</evidence>
<keyword evidence="3" id="KW-1185">Reference proteome</keyword>
<dbReference type="EnsemblMetazoa" id="XM_012199434.1">
    <property type="protein sequence ID" value="XP_012054824.1"/>
    <property type="gene ID" value="LOC105617893"/>
</dbReference>
<dbReference type="AlphaFoldDB" id="A0A158NBB6"/>
<dbReference type="OrthoDB" id="7534440at2759"/>
<evidence type="ECO:0000313" key="3">
    <source>
        <dbReference type="Proteomes" id="UP000005205"/>
    </source>
</evidence>
<gene>
    <name evidence="2" type="primary">105617893</name>
</gene>
<dbReference type="Proteomes" id="UP000005205">
    <property type="component" value="Unassembled WGS sequence"/>
</dbReference>
<dbReference type="EMBL" id="ADTU01010778">
    <property type="status" value="NOT_ANNOTATED_CDS"/>
    <property type="molecule type" value="Genomic_DNA"/>
</dbReference>
<evidence type="ECO:0000256" key="1">
    <source>
        <dbReference type="SAM" id="Coils"/>
    </source>
</evidence>
<keyword evidence="1" id="KW-0175">Coiled coil</keyword>
<dbReference type="KEGG" id="acep:105617893"/>
<reference evidence="3" key="1">
    <citation type="journal article" date="2011" name="PLoS Genet.">
        <title>The genome sequence of the leaf-cutter ant Atta cephalotes reveals insights into its obligate symbiotic lifestyle.</title>
        <authorList>
            <person name="Suen G."/>
            <person name="Teiling C."/>
            <person name="Li L."/>
            <person name="Holt C."/>
            <person name="Abouheif E."/>
            <person name="Bornberg-Bauer E."/>
            <person name="Bouffard P."/>
            <person name="Caldera E.J."/>
            <person name="Cash E."/>
            <person name="Cavanaugh A."/>
            <person name="Denas O."/>
            <person name="Elhaik E."/>
            <person name="Fave M.J."/>
            <person name="Gadau J."/>
            <person name="Gibson J.D."/>
            <person name="Graur D."/>
            <person name="Grubbs K.J."/>
            <person name="Hagen D.E."/>
            <person name="Harkins T.T."/>
            <person name="Helmkampf M."/>
            <person name="Hu H."/>
            <person name="Johnson B.R."/>
            <person name="Kim J."/>
            <person name="Marsh S.E."/>
            <person name="Moeller J.A."/>
            <person name="Munoz-Torres M.C."/>
            <person name="Murphy M.C."/>
            <person name="Naughton M.C."/>
            <person name="Nigam S."/>
            <person name="Overson R."/>
            <person name="Rajakumar R."/>
            <person name="Reese J.T."/>
            <person name="Scott J.J."/>
            <person name="Smith C.R."/>
            <person name="Tao S."/>
            <person name="Tsutsui N.D."/>
            <person name="Viljakainen L."/>
            <person name="Wissler L."/>
            <person name="Yandell M.D."/>
            <person name="Zimmer F."/>
            <person name="Taylor J."/>
            <person name="Slater S.C."/>
            <person name="Clifton S.W."/>
            <person name="Warren W.C."/>
            <person name="Elsik C.G."/>
            <person name="Smith C.D."/>
            <person name="Weinstock G.M."/>
            <person name="Gerardo N.M."/>
            <person name="Currie C.R."/>
        </authorList>
    </citation>
    <scope>NUCLEOTIDE SEQUENCE [LARGE SCALE GENOMIC DNA]</scope>
</reference>
<reference evidence="2" key="2">
    <citation type="submission" date="2016-04" db="UniProtKB">
        <authorList>
            <consortium name="EnsemblMetazoa"/>
        </authorList>
    </citation>
    <scope>IDENTIFICATION</scope>
</reference>
<protein>
    <submittedName>
        <fullName evidence="2">Uncharacterized protein</fullName>
    </submittedName>
</protein>
<feature type="coiled-coil region" evidence="1">
    <location>
        <begin position="108"/>
        <end position="142"/>
    </location>
</feature>